<evidence type="ECO:0000313" key="2">
    <source>
        <dbReference type="Proteomes" id="UP000663844"/>
    </source>
</evidence>
<comment type="caution">
    <text evidence="1">The sequence shown here is derived from an EMBL/GenBank/DDBJ whole genome shotgun (WGS) entry which is preliminary data.</text>
</comment>
<dbReference type="AlphaFoldDB" id="A0A820G7B3"/>
<sequence>MNQIKRQLSIDDSSEEVKKRKCIHRKTITYIENLANELFHEIFDYFDGCELYNTFSNLNIHFGLESDISLKSI</sequence>
<gene>
    <name evidence="1" type="ORF">OXD698_LOCUS44601</name>
</gene>
<proteinExistence type="predicted"/>
<evidence type="ECO:0000313" key="1">
    <source>
        <dbReference type="EMBL" id="CAF4272690.1"/>
    </source>
</evidence>
<dbReference type="EMBL" id="CAJOAZ010013855">
    <property type="protein sequence ID" value="CAF4272690.1"/>
    <property type="molecule type" value="Genomic_DNA"/>
</dbReference>
<protein>
    <submittedName>
        <fullName evidence="1">Uncharacterized protein</fullName>
    </submittedName>
</protein>
<organism evidence="1 2">
    <name type="scientific">Adineta steineri</name>
    <dbReference type="NCBI Taxonomy" id="433720"/>
    <lineage>
        <taxon>Eukaryota</taxon>
        <taxon>Metazoa</taxon>
        <taxon>Spiralia</taxon>
        <taxon>Gnathifera</taxon>
        <taxon>Rotifera</taxon>
        <taxon>Eurotatoria</taxon>
        <taxon>Bdelloidea</taxon>
        <taxon>Adinetida</taxon>
        <taxon>Adinetidae</taxon>
        <taxon>Adineta</taxon>
    </lineage>
</organism>
<accession>A0A820G7B3</accession>
<dbReference type="Proteomes" id="UP000663844">
    <property type="component" value="Unassembled WGS sequence"/>
</dbReference>
<reference evidence="1" key="1">
    <citation type="submission" date="2021-02" db="EMBL/GenBank/DDBJ databases">
        <authorList>
            <person name="Nowell W R."/>
        </authorList>
    </citation>
    <scope>NUCLEOTIDE SEQUENCE</scope>
</reference>
<name>A0A820G7B3_9BILA</name>